<dbReference type="Proteomes" id="UP000887563">
    <property type="component" value="Unplaced"/>
</dbReference>
<name>A0A914LZ71_MELIC</name>
<protein>
    <recommendedName>
        <fullName evidence="2">Aspartate dehydrogenase domain-containing protein</fullName>
    </recommendedName>
</protein>
<reference evidence="6" key="1">
    <citation type="submission" date="2022-11" db="UniProtKB">
        <authorList>
            <consortium name="WormBaseParasite"/>
        </authorList>
    </citation>
    <scope>IDENTIFICATION</scope>
</reference>
<dbReference type="InterPro" id="IPR036291">
    <property type="entry name" value="NAD(P)-bd_dom_sf"/>
</dbReference>
<evidence type="ECO:0000313" key="6">
    <source>
        <dbReference type="WBParaSite" id="Minc3s00952g19223"/>
    </source>
</evidence>
<dbReference type="GO" id="GO:0050661">
    <property type="term" value="F:NADP binding"/>
    <property type="evidence" value="ECO:0007669"/>
    <property type="project" value="InterPro"/>
</dbReference>
<dbReference type="Pfam" id="PF03447">
    <property type="entry name" value="NAD_binding_3"/>
    <property type="match status" value="1"/>
</dbReference>
<keyword evidence="5" id="KW-1185">Reference proteome</keyword>
<dbReference type="InterPro" id="IPR002811">
    <property type="entry name" value="Asp_DH"/>
</dbReference>
<evidence type="ECO:0000256" key="2">
    <source>
        <dbReference type="ARBA" id="ARBA00020169"/>
    </source>
</evidence>
<dbReference type="Pfam" id="PF01958">
    <property type="entry name" value="Asp_DH_C"/>
    <property type="match status" value="1"/>
</dbReference>
<dbReference type="GO" id="GO:0009435">
    <property type="term" value="P:NAD+ biosynthetic process"/>
    <property type="evidence" value="ECO:0007669"/>
    <property type="project" value="InterPro"/>
</dbReference>
<dbReference type="WBParaSite" id="Minc3s00952g19223">
    <property type="protein sequence ID" value="Minc3s00952g19223"/>
    <property type="gene ID" value="Minc3s00952g19223"/>
</dbReference>
<dbReference type="InterPro" id="IPR005106">
    <property type="entry name" value="Asp/hSer_DH_NAD-bd"/>
</dbReference>
<sequence>MVTSTENPSEEEEIFTNSFKIQQQNNQKRIGIIGFGRLGQFLKIELSKSPEFLLQKIWNRTEDSNEGVLPLSELNEENLKDIDLIIEVSHPDIIHNYANTILKHADLFIGSVTALAVEKTYNEIKAATRRQEDNHSVFIPSGALWGSRDIQKMADFGVLKTLSITTMLHPNALQLAELSNDSSSELKVLHSFCEECKKTNSPKVLYDGTVRQLCLMAPNNVNSMASAGIAAHTLGLDHTRAKLIVDPELRNWQIIEYEATGENGFRTLLRRENPSQPSIGETTGETTYFSFLSSVKETLQLPRGLNIC</sequence>
<accession>A0A914LZ71</accession>
<organism evidence="5 6">
    <name type="scientific">Meloidogyne incognita</name>
    <name type="common">Southern root-knot nematode worm</name>
    <name type="synonym">Oxyuris incognita</name>
    <dbReference type="NCBI Taxonomy" id="6306"/>
    <lineage>
        <taxon>Eukaryota</taxon>
        <taxon>Metazoa</taxon>
        <taxon>Ecdysozoa</taxon>
        <taxon>Nematoda</taxon>
        <taxon>Chromadorea</taxon>
        <taxon>Rhabditida</taxon>
        <taxon>Tylenchina</taxon>
        <taxon>Tylenchomorpha</taxon>
        <taxon>Tylenchoidea</taxon>
        <taxon>Meloidogynidae</taxon>
        <taxon>Meloidogyninae</taxon>
        <taxon>Meloidogyne</taxon>
        <taxon>Meloidogyne incognita group</taxon>
    </lineage>
</organism>
<dbReference type="Gene3D" id="3.40.50.720">
    <property type="entry name" value="NAD(P)-binding Rossmann-like Domain"/>
    <property type="match status" value="1"/>
</dbReference>
<dbReference type="GO" id="GO:0033735">
    <property type="term" value="F:aspartate dehydrogenase [NAD(P)+] activity"/>
    <property type="evidence" value="ECO:0007669"/>
    <property type="project" value="InterPro"/>
</dbReference>
<dbReference type="AlphaFoldDB" id="A0A914LZ71"/>
<feature type="domain" description="Aspartate/homoserine dehydrogenase NAD-binding" evidence="4">
    <location>
        <begin position="53"/>
        <end position="131"/>
    </location>
</feature>
<evidence type="ECO:0000313" key="5">
    <source>
        <dbReference type="Proteomes" id="UP000887563"/>
    </source>
</evidence>
<evidence type="ECO:0000259" key="4">
    <source>
        <dbReference type="Pfam" id="PF03447"/>
    </source>
</evidence>
<evidence type="ECO:0000256" key="1">
    <source>
        <dbReference type="ARBA" id="ARBA00008331"/>
    </source>
</evidence>
<dbReference type="PANTHER" id="PTHR31873:SF6">
    <property type="entry name" value="ASPARTATE DEHYDROGENASE DOMAIN-CONTAINING PROTEIN"/>
    <property type="match status" value="1"/>
</dbReference>
<dbReference type="SUPFAM" id="SSF51735">
    <property type="entry name" value="NAD(P)-binding Rossmann-fold domains"/>
    <property type="match status" value="1"/>
</dbReference>
<proteinExistence type="inferred from homology"/>
<evidence type="ECO:0000259" key="3">
    <source>
        <dbReference type="Pfam" id="PF01958"/>
    </source>
</evidence>
<dbReference type="SUPFAM" id="SSF55347">
    <property type="entry name" value="Glyceraldehyde-3-phosphate dehydrogenase-like, C-terminal domain"/>
    <property type="match status" value="1"/>
</dbReference>
<dbReference type="Gene3D" id="3.30.360.10">
    <property type="entry name" value="Dihydrodipicolinate Reductase, domain 2"/>
    <property type="match status" value="1"/>
</dbReference>
<feature type="domain" description="Aspartate dehydrogenase" evidence="3">
    <location>
        <begin position="200"/>
        <end position="276"/>
    </location>
</feature>
<comment type="similarity">
    <text evidence="1">Belongs to the L-aspartate dehydrogenase family.</text>
</comment>
<dbReference type="PANTHER" id="PTHR31873">
    <property type="entry name" value="L-ASPARTATE DEHYDROGENASE-RELATED"/>
    <property type="match status" value="1"/>
</dbReference>